<dbReference type="OrthoDB" id="114359at2157"/>
<dbReference type="Pfam" id="PF11576">
    <property type="entry name" value="HcgB"/>
    <property type="match status" value="1"/>
</dbReference>
<dbReference type="PIRSF" id="PIRSF005018">
    <property type="entry name" value="UCP005018"/>
    <property type="match status" value="1"/>
</dbReference>
<dbReference type="InterPro" id="IPR012019">
    <property type="entry name" value="HcgB"/>
</dbReference>
<proteinExistence type="predicted"/>
<sequence>MNNNKIIKDAYLESITNKRCGDKIEELLYIQNKILNAKKIVVATNNKKKFDIINNILISLFKNYDKPLPTIEKLDLPTNSVDLTRFPAINKGLIAVDTSDADIVIARGRLGAPGSGSMLIIMNNKGRCLSASLSPTSLIHKKDIEDAVKDELNEALERIGINIDISI</sequence>
<dbReference type="Gene3D" id="1.10.287.470">
    <property type="entry name" value="Helix hairpin bin"/>
    <property type="match status" value="1"/>
</dbReference>
<reference evidence="1" key="1">
    <citation type="submission" date="2007-06" db="EMBL/GenBank/DDBJ databases">
        <title>Complete sequence of Methanococcus aeolicus Nankai-3.</title>
        <authorList>
            <consortium name="US DOE Joint Genome Institute"/>
            <person name="Copeland A."/>
            <person name="Lucas S."/>
            <person name="Lapidus A."/>
            <person name="Barry K."/>
            <person name="Glavina del Rio T."/>
            <person name="Dalin E."/>
            <person name="Tice H."/>
            <person name="Pitluck S."/>
            <person name="Chain P."/>
            <person name="Malfatti S."/>
            <person name="Shin M."/>
            <person name="Vergez L."/>
            <person name="Schmutz J."/>
            <person name="Larimer F."/>
            <person name="Land M."/>
            <person name="Hauser L."/>
            <person name="Kyrpides N."/>
            <person name="Lykidis A."/>
            <person name="Sieprawska-Lupa M."/>
            <person name="Whitman W.B."/>
            <person name="Richardson P."/>
        </authorList>
    </citation>
    <scope>NUCLEOTIDE SEQUENCE [LARGE SCALE GENOMIC DNA]</scope>
    <source>
        <strain evidence="1">Nankai-3</strain>
    </source>
</reference>
<keyword evidence="2" id="KW-1185">Reference proteome</keyword>
<dbReference type="Gene3D" id="3.40.50.10150">
    <property type="entry name" value="B12-dependent dehydatase associated subunit"/>
    <property type="match status" value="1"/>
</dbReference>
<dbReference type="AlphaFoldDB" id="A6UWJ5"/>
<evidence type="ECO:0000313" key="2">
    <source>
        <dbReference type="Proteomes" id="UP000001106"/>
    </source>
</evidence>
<dbReference type="GeneID" id="5326655"/>
<organism evidence="1 2">
    <name type="scientific">Methanococcus aeolicus (strain ATCC BAA-1280 / DSM 17508 / OCM 812 / Nankai-3)</name>
    <dbReference type="NCBI Taxonomy" id="419665"/>
    <lineage>
        <taxon>Archaea</taxon>
        <taxon>Methanobacteriati</taxon>
        <taxon>Methanobacteriota</taxon>
        <taxon>Methanomada group</taxon>
        <taxon>Methanococci</taxon>
        <taxon>Methanococcales</taxon>
        <taxon>Methanococcaceae</taxon>
        <taxon>Methanococcus</taxon>
    </lineage>
</organism>
<accession>A6UWJ5</accession>
<dbReference type="KEGG" id="mae:Maeo_1291"/>
<dbReference type="Proteomes" id="UP000001106">
    <property type="component" value="Chromosome"/>
</dbReference>
<protein>
    <submittedName>
        <fullName evidence="1">Uncharacterized protein</fullName>
    </submittedName>
</protein>
<gene>
    <name evidence="1" type="ordered locus">Maeo_1291</name>
</gene>
<evidence type="ECO:0000313" key="1">
    <source>
        <dbReference type="EMBL" id="ABR56867.1"/>
    </source>
</evidence>
<dbReference type="HOGENOM" id="CLU_1691544_0_0_2"/>
<dbReference type="RefSeq" id="WP_011973999.1">
    <property type="nucleotide sequence ID" value="NC_009635.1"/>
</dbReference>
<dbReference type="eggNOG" id="arCOG04863">
    <property type="taxonomic scope" value="Archaea"/>
</dbReference>
<dbReference type="EMBL" id="CP000743">
    <property type="protein sequence ID" value="ABR56867.1"/>
    <property type="molecule type" value="Genomic_DNA"/>
</dbReference>
<dbReference type="InterPro" id="IPR010254">
    <property type="entry name" value="B12-dep_deHydtase_bsu"/>
</dbReference>
<dbReference type="STRING" id="419665.Maeo_1291"/>
<name>A6UWJ5_META3</name>